<comment type="caution">
    <text evidence="1">The sequence shown here is derived from an EMBL/GenBank/DDBJ whole genome shotgun (WGS) entry which is preliminary data.</text>
</comment>
<evidence type="ECO:0000313" key="1">
    <source>
        <dbReference type="EMBL" id="MBB5200398.1"/>
    </source>
</evidence>
<name>A0A840RTN2_9BURK</name>
<accession>A0A840RTN2</accession>
<dbReference type="EMBL" id="JACHHQ010000004">
    <property type="protein sequence ID" value="MBB5200398.1"/>
    <property type="molecule type" value="Genomic_DNA"/>
</dbReference>
<dbReference type="AlphaFoldDB" id="A0A840RTN2"/>
<protein>
    <submittedName>
        <fullName evidence="1">Uncharacterized protein</fullName>
    </submittedName>
</protein>
<sequence>MKAASSRFILSILLSKRVEKSDADLYKSCSASLDVSAQCIQPLKNILLEYAALIHYFNPAIQLTNLSDGASLMRQLGTNFAARIGSAMHVDI</sequence>
<dbReference type="Proteomes" id="UP000571084">
    <property type="component" value="Unassembled WGS sequence"/>
</dbReference>
<organism evidence="1 2">
    <name type="scientific">Glaciimonas immobilis</name>
    <dbReference type="NCBI Taxonomy" id="728004"/>
    <lineage>
        <taxon>Bacteria</taxon>
        <taxon>Pseudomonadati</taxon>
        <taxon>Pseudomonadota</taxon>
        <taxon>Betaproteobacteria</taxon>
        <taxon>Burkholderiales</taxon>
        <taxon>Oxalobacteraceae</taxon>
        <taxon>Glaciimonas</taxon>
    </lineage>
</organism>
<proteinExistence type="predicted"/>
<reference evidence="1 2" key="1">
    <citation type="submission" date="2020-08" db="EMBL/GenBank/DDBJ databases">
        <title>Genomic Encyclopedia of Type Strains, Phase IV (KMG-IV): sequencing the most valuable type-strain genomes for metagenomic binning, comparative biology and taxonomic classification.</title>
        <authorList>
            <person name="Goeker M."/>
        </authorList>
    </citation>
    <scope>NUCLEOTIDE SEQUENCE [LARGE SCALE GENOMIC DNA]</scope>
    <source>
        <strain evidence="1 2">DSM 23240</strain>
    </source>
</reference>
<keyword evidence="2" id="KW-1185">Reference proteome</keyword>
<evidence type="ECO:0000313" key="2">
    <source>
        <dbReference type="Proteomes" id="UP000571084"/>
    </source>
</evidence>
<gene>
    <name evidence="1" type="ORF">HNR39_002233</name>
</gene>